<dbReference type="PANTHER" id="PTHR43674">
    <property type="entry name" value="NITRILASE C965.09-RELATED"/>
    <property type="match status" value="1"/>
</dbReference>
<reference evidence="1 2" key="1">
    <citation type="submission" date="2022-04" db="EMBL/GenBank/DDBJ databases">
        <title>Genome sequence of C. roseum typestrain.</title>
        <authorList>
            <person name="Poehlein A."/>
            <person name="Schoch T."/>
            <person name="Duerre P."/>
            <person name="Daniel R."/>
        </authorList>
    </citation>
    <scope>NUCLEOTIDE SEQUENCE [LARGE SCALE GENOMIC DNA]</scope>
    <source>
        <strain evidence="1 2">DSM 7320</strain>
    </source>
</reference>
<organism evidence="1 2">
    <name type="scientific">Clostridium felsineum</name>
    <dbReference type="NCBI Taxonomy" id="36839"/>
    <lineage>
        <taxon>Bacteria</taxon>
        <taxon>Bacillati</taxon>
        <taxon>Bacillota</taxon>
        <taxon>Clostridia</taxon>
        <taxon>Eubacteriales</taxon>
        <taxon>Clostridiaceae</taxon>
        <taxon>Clostridium</taxon>
    </lineage>
</organism>
<dbReference type="Proteomes" id="UP000190951">
    <property type="component" value="Chromosome"/>
</dbReference>
<keyword evidence="1" id="KW-0378">Hydrolase</keyword>
<keyword evidence="2" id="KW-1185">Reference proteome</keyword>
<dbReference type="EMBL" id="CP096983">
    <property type="protein sequence ID" value="URZ09427.1"/>
    <property type="molecule type" value="Genomic_DNA"/>
</dbReference>
<dbReference type="STRING" id="84029.CROST_32690"/>
<dbReference type="InterPro" id="IPR050345">
    <property type="entry name" value="Aliph_Amidase/BUP"/>
</dbReference>
<gene>
    <name evidence="1" type="primary">ramA</name>
    <name evidence="1" type="ORF">CROST_000980</name>
</gene>
<dbReference type="PROSITE" id="PS50263">
    <property type="entry name" value="CN_HYDROLASE"/>
    <property type="match status" value="1"/>
</dbReference>
<dbReference type="EC" id="3.5.1.100" evidence="1"/>
<dbReference type="KEGG" id="crw:CROST_000980"/>
<dbReference type="CDD" id="cd07197">
    <property type="entry name" value="nitrilase"/>
    <property type="match status" value="1"/>
</dbReference>
<protein>
    <submittedName>
        <fullName evidence="1">(R)-stereoselective amidase</fullName>
        <ecNumber evidence="1">3.5.1.100</ecNumber>
    </submittedName>
</protein>
<dbReference type="Pfam" id="PF00795">
    <property type="entry name" value="CN_hydrolase"/>
    <property type="match status" value="1"/>
</dbReference>
<dbReference type="SUPFAM" id="SSF56317">
    <property type="entry name" value="Carbon-nitrogen hydrolase"/>
    <property type="match status" value="1"/>
</dbReference>
<name>A0A1S8MA99_9CLOT</name>
<evidence type="ECO:0000313" key="1">
    <source>
        <dbReference type="EMBL" id="URZ09427.1"/>
    </source>
</evidence>
<dbReference type="InterPro" id="IPR036526">
    <property type="entry name" value="C-N_Hydrolase_sf"/>
</dbReference>
<dbReference type="InterPro" id="IPR003010">
    <property type="entry name" value="C-N_Hydrolase"/>
</dbReference>
<sequence>MKINVSCVQMKPVLMDIQANVRKMEKFIKEIAEENKNVNLIIFPELITSGYECDEGFYNLAERIYDGFSIEKISKLAKKYKVSIIYGFPERDEQRDNVIYNSSVYIDNKGVVLGTYRKVHLFDSEKKYFTPGSEFPIFNTDFGKVAMMICWDTAFPEVARIYALNGAELIAISTNWEKPYSEDWDLVTSARAFDNCIYIAAANRIGQDKKLSFFGHSRIVSPLGKPIKELNEEVEGVISSQLDLETAKKLKRDYYTLFEDRRPELYKRILE</sequence>
<evidence type="ECO:0000313" key="2">
    <source>
        <dbReference type="Proteomes" id="UP000190951"/>
    </source>
</evidence>
<accession>A0A1S8MA99</accession>
<proteinExistence type="predicted"/>
<dbReference type="PANTHER" id="PTHR43674:SF12">
    <property type="entry name" value="NITRILASE C965.09-RELATED"/>
    <property type="match status" value="1"/>
</dbReference>
<dbReference type="RefSeq" id="WP_077833540.1">
    <property type="nucleotide sequence ID" value="NZ_CP096983.1"/>
</dbReference>
<dbReference type="AlphaFoldDB" id="A0A1S8MA99"/>
<dbReference type="Gene3D" id="3.60.110.10">
    <property type="entry name" value="Carbon-nitrogen hydrolase"/>
    <property type="match status" value="1"/>
</dbReference>
<dbReference type="GO" id="GO:0016811">
    <property type="term" value="F:hydrolase activity, acting on carbon-nitrogen (but not peptide) bonds, in linear amides"/>
    <property type="evidence" value="ECO:0007669"/>
    <property type="project" value="TreeGrafter"/>
</dbReference>